<feature type="transmembrane region" description="Helical" evidence="7">
    <location>
        <begin position="30"/>
        <end position="51"/>
    </location>
</feature>
<feature type="transmembrane region" description="Helical" evidence="7">
    <location>
        <begin position="276"/>
        <end position="298"/>
    </location>
</feature>
<dbReference type="InterPro" id="IPR037185">
    <property type="entry name" value="EmrE-like"/>
</dbReference>
<feature type="transmembrane region" description="Helical" evidence="7">
    <location>
        <begin position="88"/>
        <end position="109"/>
    </location>
</feature>
<feature type="transmembrane region" description="Helical" evidence="7">
    <location>
        <begin position="250"/>
        <end position="270"/>
    </location>
</feature>
<dbReference type="GO" id="GO:0005886">
    <property type="term" value="C:plasma membrane"/>
    <property type="evidence" value="ECO:0007669"/>
    <property type="project" value="UniProtKB-SubCell"/>
</dbReference>
<dbReference type="RefSeq" id="WP_179578019.1">
    <property type="nucleotide sequence ID" value="NZ_JACCFM010000001.1"/>
</dbReference>
<evidence type="ECO:0000256" key="1">
    <source>
        <dbReference type="ARBA" id="ARBA00004651"/>
    </source>
</evidence>
<feature type="transmembrane region" description="Helical" evidence="7">
    <location>
        <begin position="176"/>
        <end position="198"/>
    </location>
</feature>
<sequence length="316" mass="34082">MGYLYAILASLLFGLNGSTTKVIVEAGVTPAQLTFARVTIIAVVAGVVLLIKNRHAFRITRRQLLVMAGLGLFGVALVQWFYATAISLLPVGIALMLEYSGVLMVAMAARFVFQEQVKARIWVAIGAVLVGMALVAQIWASPLSGLGVIVGLLAAVCLAVYFLVGERQVASTSPLAVLFWSMLFASAFWFFFSAWWQFDPMLLVSRTSLGGSLESVSLPLWLLLLWNGLIGSFMPYLLSYLALATLSATGAGIVSTSEVIFAFAFAYLWLSESLDVIQMLGVLIVLTGIVLAQTARAGQTLDLDLARRDPPVTKQH</sequence>
<evidence type="ECO:0000256" key="7">
    <source>
        <dbReference type="SAM" id="Phobius"/>
    </source>
</evidence>
<dbReference type="Proteomes" id="UP000537260">
    <property type="component" value="Unassembled WGS sequence"/>
</dbReference>
<comment type="subcellular location">
    <subcellularLocation>
        <location evidence="1">Cell membrane</location>
        <topology evidence="1">Multi-pass membrane protein</topology>
    </subcellularLocation>
</comment>
<feature type="transmembrane region" description="Helical" evidence="7">
    <location>
        <begin position="121"/>
        <end position="140"/>
    </location>
</feature>
<dbReference type="Pfam" id="PF00892">
    <property type="entry name" value="EamA"/>
    <property type="match status" value="2"/>
</dbReference>
<dbReference type="PANTHER" id="PTHR42920">
    <property type="entry name" value="OS03G0707200 PROTEIN-RELATED"/>
    <property type="match status" value="1"/>
</dbReference>
<evidence type="ECO:0000313" key="9">
    <source>
        <dbReference type="EMBL" id="NYJ19219.1"/>
    </source>
</evidence>
<accession>A0A7Z0J5T5</accession>
<evidence type="ECO:0000256" key="2">
    <source>
        <dbReference type="ARBA" id="ARBA00007362"/>
    </source>
</evidence>
<keyword evidence="4 7" id="KW-0812">Transmembrane</keyword>
<organism evidence="9 10">
    <name type="scientific">Glaciibacter psychrotolerans</name>
    <dbReference type="NCBI Taxonomy" id="670054"/>
    <lineage>
        <taxon>Bacteria</taxon>
        <taxon>Bacillati</taxon>
        <taxon>Actinomycetota</taxon>
        <taxon>Actinomycetes</taxon>
        <taxon>Micrococcales</taxon>
        <taxon>Microbacteriaceae</taxon>
        <taxon>Glaciibacter</taxon>
    </lineage>
</organism>
<evidence type="ECO:0000256" key="5">
    <source>
        <dbReference type="ARBA" id="ARBA00022989"/>
    </source>
</evidence>
<dbReference type="InterPro" id="IPR051258">
    <property type="entry name" value="Diverse_Substrate_Transporter"/>
</dbReference>
<comment type="similarity">
    <text evidence="2">Belongs to the EamA transporter family.</text>
</comment>
<dbReference type="PANTHER" id="PTHR42920:SF5">
    <property type="entry name" value="EAMA DOMAIN-CONTAINING PROTEIN"/>
    <property type="match status" value="1"/>
</dbReference>
<keyword evidence="5 7" id="KW-1133">Transmembrane helix</keyword>
<comment type="caution">
    <text evidence="9">The sequence shown here is derived from an EMBL/GenBank/DDBJ whole genome shotgun (WGS) entry which is preliminary data.</text>
</comment>
<dbReference type="InterPro" id="IPR000620">
    <property type="entry name" value="EamA_dom"/>
</dbReference>
<dbReference type="EMBL" id="JACCFM010000001">
    <property type="protein sequence ID" value="NYJ19219.1"/>
    <property type="molecule type" value="Genomic_DNA"/>
</dbReference>
<feature type="domain" description="EamA" evidence="8">
    <location>
        <begin position="1"/>
        <end position="135"/>
    </location>
</feature>
<gene>
    <name evidence="9" type="ORF">HNR05_001010</name>
</gene>
<evidence type="ECO:0000256" key="3">
    <source>
        <dbReference type="ARBA" id="ARBA00022475"/>
    </source>
</evidence>
<feature type="domain" description="EamA" evidence="8">
    <location>
        <begin position="146"/>
        <end position="291"/>
    </location>
</feature>
<name>A0A7Z0J5T5_9MICO</name>
<protein>
    <submittedName>
        <fullName evidence="9">Drug/metabolite transporter (DMT)-like permease</fullName>
    </submittedName>
</protein>
<dbReference type="SUPFAM" id="SSF103481">
    <property type="entry name" value="Multidrug resistance efflux transporter EmrE"/>
    <property type="match status" value="2"/>
</dbReference>
<keyword evidence="10" id="KW-1185">Reference proteome</keyword>
<proteinExistence type="inferred from homology"/>
<keyword evidence="6 7" id="KW-0472">Membrane</keyword>
<feature type="transmembrane region" description="Helical" evidence="7">
    <location>
        <begin position="63"/>
        <end position="82"/>
    </location>
</feature>
<feature type="transmembrane region" description="Helical" evidence="7">
    <location>
        <begin position="218"/>
        <end position="238"/>
    </location>
</feature>
<reference evidence="9 10" key="1">
    <citation type="submission" date="2020-07" db="EMBL/GenBank/DDBJ databases">
        <title>Sequencing the genomes of 1000 actinobacteria strains.</title>
        <authorList>
            <person name="Klenk H.-P."/>
        </authorList>
    </citation>
    <scope>NUCLEOTIDE SEQUENCE [LARGE SCALE GENOMIC DNA]</scope>
    <source>
        <strain evidence="9 10">LI1</strain>
    </source>
</reference>
<evidence type="ECO:0000256" key="6">
    <source>
        <dbReference type="ARBA" id="ARBA00023136"/>
    </source>
</evidence>
<evidence type="ECO:0000259" key="8">
    <source>
        <dbReference type="Pfam" id="PF00892"/>
    </source>
</evidence>
<evidence type="ECO:0000256" key="4">
    <source>
        <dbReference type="ARBA" id="ARBA00022692"/>
    </source>
</evidence>
<feature type="transmembrane region" description="Helical" evidence="7">
    <location>
        <begin position="146"/>
        <end position="164"/>
    </location>
</feature>
<dbReference type="AlphaFoldDB" id="A0A7Z0J5T5"/>
<dbReference type="Gene3D" id="1.10.3730.20">
    <property type="match status" value="1"/>
</dbReference>
<evidence type="ECO:0000313" key="10">
    <source>
        <dbReference type="Proteomes" id="UP000537260"/>
    </source>
</evidence>
<keyword evidence="3" id="KW-1003">Cell membrane</keyword>